<dbReference type="SUPFAM" id="SSF47789">
    <property type="entry name" value="C-terminal domain of RNA polymerase alpha subunit"/>
    <property type="match status" value="1"/>
</dbReference>
<gene>
    <name evidence="1" type="ORF">MB14_08955</name>
</gene>
<evidence type="ECO:0000313" key="1">
    <source>
        <dbReference type="EMBL" id="KYG72166.1"/>
    </source>
</evidence>
<organism evidence="1 2">
    <name type="scientific">Roseivirga ehrenbergii (strain DSM 102268 / JCM 13514 / KCTC 12282 / NCIMB 14502 / KMM 6017)</name>
    <dbReference type="NCBI Taxonomy" id="279360"/>
    <lineage>
        <taxon>Bacteria</taxon>
        <taxon>Pseudomonadati</taxon>
        <taxon>Bacteroidota</taxon>
        <taxon>Cytophagia</taxon>
        <taxon>Cytophagales</taxon>
        <taxon>Roseivirgaceae</taxon>
        <taxon>Roseivirga</taxon>
    </lineage>
</organism>
<dbReference type="Gene3D" id="1.10.150.20">
    <property type="entry name" value="5' to 3' exonuclease, C-terminal subdomain"/>
    <property type="match status" value="1"/>
</dbReference>
<dbReference type="RefSeq" id="WP_062593174.1">
    <property type="nucleotide sequence ID" value="NZ_LQZQ01000049.1"/>
</dbReference>
<comment type="caution">
    <text evidence="1">The sequence shown here is derived from an EMBL/GenBank/DDBJ whole genome shotgun (WGS) entry which is preliminary data.</text>
</comment>
<dbReference type="OrthoDB" id="7950977at2"/>
<protein>
    <recommendedName>
        <fullName evidence="3">RNA polymerase alpha subunit C-terminal domain-containing protein</fullName>
    </recommendedName>
</protein>
<proteinExistence type="predicted"/>
<dbReference type="Proteomes" id="UP000075583">
    <property type="component" value="Unassembled WGS sequence"/>
</dbReference>
<keyword evidence="2" id="KW-1185">Reference proteome</keyword>
<dbReference type="AlphaFoldDB" id="A0A150X0F9"/>
<accession>A0A150X0F9</accession>
<dbReference type="EMBL" id="LQZQ01000049">
    <property type="protein sequence ID" value="KYG72166.1"/>
    <property type="molecule type" value="Genomic_DNA"/>
</dbReference>
<sequence length="99" mass="11178">MTTEKKKQLRTCLKGHQYYKSSDCPTCPICEADRKPTTGFLSLISAPARRALERKEISSLKQLSEYTEIEISSLHGIGPKVISILKEALIENNLHFKTN</sequence>
<evidence type="ECO:0000313" key="2">
    <source>
        <dbReference type="Proteomes" id="UP000075583"/>
    </source>
</evidence>
<dbReference type="NCBIfam" id="NF005841">
    <property type="entry name" value="PRK07758.1"/>
    <property type="match status" value="1"/>
</dbReference>
<dbReference type="STRING" id="279360.MB14_08955"/>
<evidence type="ECO:0008006" key="3">
    <source>
        <dbReference type="Google" id="ProtNLM"/>
    </source>
</evidence>
<reference evidence="1" key="1">
    <citation type="submission" date="2016-01" db="EMBL/GenBank/DDBJ databases">
        <title>Genome sequencing of Roseivirga ehrenbergii KMM 6017.</title>
        <authorList>
            <person name="Selvaratnam C."/>
            <person name="Thevarajoo S."/>
            <person name="Goh K.M."/>
            <person name="Ee R."/>
            <person name="Chan K.-G."/>
            <person name="Chong C.S."/>
        </authorList>
    </citation>
    <scope>NUCLEOTIDE SEQUENCE [LARGE SCALE GENOMIC DNA]</scope>
    <source>
        <strain evidence="1">KMM 6017</strain>
    </source>
</reference>
<name>A0A150X0F9_ROSEK</name>